<feature type="compositionally biased region" description="Polar residues" evidence="1">
    <location>
        <begin position="1"/>
        <end position="12"/>
    </location>
</feature>
<dbReference type="HOGENOM" id="CLU_695943_0_0_11"/>
<keyword evidence="2" id="KW-1133">Transmembrane helix</keyword>
<feature type="compositionally biased region" description="Pro residues" evidence="1">
    <location>
        <begin position="39"/>
        <end position="56"/>
    </location>
</feature>
<evidence type="ECO:0000313" key="3">
    <source>
        <dbReference type="EMBL" id="BAJ30265.1"/>
    </source>
</evidence>
<organism evidence="3 4">
    <name type="scientific">Kitasatospora setae (strain ATCC 33774 / DSM 43861 / JCM 3304 / KCC A-0304 / NBRC 14216 / KM-6054)</name>
    <name type="common">Streptomyces setae</name>
    <dbReference type="NCBI Taxonomy" id="452652"/>
    <lineage>
        <taxon>Bacteria</taxon>
        <taxon>Bacillati</taxon>
        <taxon>Actinomycetota</taxon>
        <taxon>Actinomycetes</taxon>
        <taxon>Kitasatosporales</taxon>
        <taxon>Streptomycetaceae</taxon>
        <taxon>Kitasatospora</taxon>
    </lineage>
</organism>
<proteinExistence type="predicted"/>
<feature type="transmembrane region" description="Helical" evidence="2">
    <location>
        <begin position="191"/>
        <end position="211"/>
    </location>
</feature>
<reference evidence="3 4" key="1">
    <citation type="journal article" date="2010" name="DNA Res.">
        <title>Genome sequence of Kitasatospora setae NBRC 14216T: an evolutionary snapshot of the family Streptomycetaceae.</title>
        <authorList>
            <person name="Ichikawa N."/>
            <person name="Oguchi A."/>
            <person name="Ikeda H."/>
            <person name="Ishikawa J."/>
            <person name="Kitani S."/>
            <person name="Watanabe Y."/>
            <person name="Nakamura S."/>
            <person name="Katano Y."/>
            <person name="Kishi E."/>
            <person name="Sasagawa M."/>
            <person name="Ankai A."/>
            <person name="Fukui S."/>
            <person name="Hashimoto Y."/>
            <person name="Kamata S."/>
            <person name="Otoguro M."/>
            <person name="Tanikawa S."/>
            <person name="Nihira T."/>
            <person name="Horinouchi S."/>
            <person name="Ohnishi Y."/>
            <person name="Hayakawa M."/>
            <person name="Kuzuyama T."/>
            <person name="Arisawa A."/>
            <person name="Nomoto F."/>
            <person name="Miura H."/>
            <person name="Takahashi Y."/>
            <person name="Fujita N."/>
        </authorList>
    </citation>
    <scope>NUCLEOTIDE SEQUENCE [LARGE SCALE GENOMIC DNA]</scope>
    <source>
        <strain evidence="4">ATCC 33774 / DSM 43861 / JCM 3304 / KCC A-0304 / NBRC 14216 / KM-6054</strain>
    </source>
</reference>
<dbReference type="AlphaFoldDB" id="E4NFI5"/>
<keyword evidence="4" id="KW-1185">Reference proteome</keyword>
<evidence type="ECO:0000256" key="2">
    <source>
        <dbReference type="SAM" id="Phobius"/>
    </source>
</evidence>
<sequence length="396" mass="39783">MSQRRSYPNSGDFNLDDLFRPEPAADGQGNPAQAAQPPYAQPPYAQPQQPVPPQAPVPQQQSAPPLGQSGSPEYWGAPAQQPAAAPQADEGATQYLPPYPSGGPSVGGPAAGTQPGFPAQPPAFAPQQPPQAPQPGYPAPQTFGGGVPGYGAPQQGYEQQGYEQQPPQGYAPGGYQPQPAAGGGRKPDKKVLIGAGVAGVAVIAVLVGVLASGGGDKKDEKTAKGGTAATQSAAAPSANSGNAAVSPETKAQAQAMSDLLGTASASRTSVVNAVTAVGKCQSLPESQAALTAAAAQRQDLLKKLGDLKVDQLADGPKLVAQLQQAWQASATADTEYAGWAGDLVAGCDPAKAKDNEHYRNGNTASGTATTAKEQASSLWGAIAGKTGLQGKSASEL</sequence>
<name>E4NFI5_KITSK</name>
<evidence type="ECO:0000256" key="1">
    <source>
        <dbReference type="SAM" id="MobiDB-lite"/>
    </source>
</evidence>
<keyword evidence="2" id="KW-0472">Membrane</keyword>
<accession>E4NFI5</accession>
<feature type="compositionally biased region" description="Low complexity" evidence="1">
    <location>
        <begin position="77"/>
        <end position="88"/>
    </location>
</feature>
<dbReference type="eggNOG" id="ENOG5033NEF">
    <property type="taxonomic scope" value="Bacteria"/>
</dbReference>
<keyword evidence="2" id="KW-0812">Transmembrane</keyword>
<evidence type="ECO:0000313" key="4">
    <source>
        <dbReference type="Proteomes" id="UP000007076"/>
    </source>
</evidence>
<feature type="compositionally biased region" description="Low complexity" evidence="1">
    <location>
        <begin position="224"/>
        <end position="247"/>
    </location>
</feature>
<dbReference type="Proteomes" id="UP000007076">
    <property type="component" value="Chromosome"/>
</dbReference>
<dbReference type="RefSeq" id="WP_014137565.1">
    <property type="nucleotide sequence ID" value="NC_016109.1"/>
</dbReference>
<gene>
    <name evidence="3" type="ordered locus">KSE_44820</name>
</gene>
<feature type="compositionally biased region" description="Low complexity" evidence="1">
    <location>
        <begin position="150"/>
        <end position="180"/>
    </location>
</feature>
<dbReference type="STRING" id="452652.KSE_44820"/>
<feature type="compositionally biased region" description="Pro residues" evidence="1">
    <location>
        <begin position="118"/>
        <end position="138"/>
    </location>
</feature>
<dbReference type="PATRIC" id="fig|452652.3.peg.4467"/>
<feature type="region of interest" description="Disordered" evidence="1">
    <location>
        <begin position="1"/>
        <end position="189"/>
    </location>
</feature>
<dbReference type="KEGG" id="ksk:KSE_44820"/>
<feature type="region of interest" description="Disordered" evidence="1">
    <location>
        <begin position="212"/>
        <end position="254"/>
    </location>
</feature>
<protein>
    <submittedName>
        <fullName evidence="3">Uncharacterized protein</fullName>
    </submittedName>
</protein>
<dbReference type="EMBL" id="AP010968">
    <property type="protein sequence ID" value="BAJ30265.1"/>
    <property type="molecule type" value="Genomic_DNA"/>
</dbReference>